<dbReference type="GO" id="GO:0006654">
    <property type="term" value="P:phosphatidic acid biosynthetic process"/>
    <property type="evidence" value="ECO:0007669"/>
    <property type="project" value="TreeGrafter"/>
</dbReference>
<comment type="caution">
    <text evidence="6">The sequence shown here is derived from an EMBL/GenBank/DDBJ whole genome shotgun (WGS) entry which is preliminary data.</text>
</comment>
<dbReference type="EMBL" id="JADKYY010000015">
    <property type="protein sequence ID" value="MBF5028099.1"/>
    <property type="molecule type" value="Genomic_DNA"/>
</dbReference>
<evidence type="ECO:0000256" key="1">
    <source>
        <dbReference type="ARBA" id="ARBA00005189"/>
    </source>
</evidence>
<dbReference type="CDD" id="cd07989">
    <property type="entry name" value="LPLAT_AGPAT-like"/>
    <property type="match status" value="1"/>
</dbReference>
<comment type="pathway">
    <text evidence="1">Lipid metabolism.</text>
</comment>
<evidence type="ECO:0000259" key="5">
    <source>
        <dbReference type="SMART" id="SM00563"/>
    </source>
</evidence>
<feature type="transmembrane region" description="Helical" evidence="4">
    <location>
        <begin position="46"/>
        <end position="65"/>
    </location>
</feature>
<protein>
    <submittedName>
        <fullName evidence="6">1-acyl-sn-glycerol-3-phosphate acyltransferase</fullName>
    </submittedName>
</protein>
<feature type="domain" description="Phospholipid/glycerol acyltransferase" evidence="5">
    <location>
        <begin position="79"/>
        <end position="195"/>
    </location>
</feature>
<sequence length="247" mass="28540">MHILTTVLNILWRLWFAFMAFAMIIAFALPVLLLSIREKHFKYAYIFIRLWCIVLFYGMGFRYTLKDQSESTVQKDSNYIFISNHTSIIDIMLMCVLHPHHPITFIGKAELAKIPLFSIIYKRICILVDRTSPKSRAEVYTKAAYKMHHGQNIVIFPEGGVSENPHLILDTFKDGAFILSSKHKFPIVVYTFIGLKEMFPFDWKKGRPGTIKVVRNAILQPSSDFESIKLISHNEIKNTLLDEIGAK</sequence>
<evidence type="ECO:0000313" key="7">
    <source>
        <dbReference type="Proteomes" id="UP000694480"/>
    </source>
</evidence>
<accession>A0A930YXH6</accession>
<evidence type="ECO:0000313" key="6">
    <source>
        <dbReference type="EMBL" id="MBF5028099.1"/>
    </source>
</evidence>
<keyword evidence="4" id="KW-0812">Transmembrane</keyword>
<dbReference type="PANTHER" id="PTHR10434">
    <property type="entry name" value="1-ACYL-SN-GLYCEROL-3-PHOSPHATE ACYLTRANSFERASE"/>
    <property type="match status" value="1"/>
</dbReference>
<dbReference type="PANTHER" id="PTHR10434:SF66">
    <property type="entry name" value="PHOSPHOLIPID_GLYCEROL ACYLTRANSFERASE DOMAIN-CONTAINING PROTEIN"/>
    <property type="match status" value="1"/>
</dbReference>
<feature type="transmembrane region" description="Helical" evidence="4">
    <location>
        <begin position="12"/>
        <end position="34"/>
    </location>
</feature>
<keyword evidence="3 6" id="KW-0012">Acyltransferase</keyword>
<proteinExistence type="predicted"/>
<evidence type="ECO:0000256" key="4">
    <source>
        <dbReference type="SAM" id="Phobius"/>
    </source>
</evidence>
<dbReference type="GO" id="GO:0003841">
    <property type="term" value="F:1-acylglycerol-3-phosphate O-acyltransferase activity"/>
    <property type="evidence" value="ECO:0007669"/>
    <property type="project" value="TreeGrafter"/>
</dbReference>
<keyword evidence="4" id="KW-1133">Transmembrane helix</keyword>
<reference evidence="6" key="1">
    <citation type="submission" date="2020-11" db="EMBL/GenBank/DDBJ databases">
        <title>Genome seq and assembly of Planobacterium sp.</title>
        <authorList>
            <person name="Chhetri G."/>
        </authorList>
    </citation>
    <scope>NUCLEOTIDE SEQUENCE</scope>
    <source>
        <strain evidence="6">GCR5</strain>
    </source>
</reference>
<gene>
    <name evidence="6" type="ORF">IC612_09870</name>
</gene>
<name>A0A930YXH6_9FLAO</name>
<keyword evidence="4" id="KW-0472">Membrane</keyword>
<dbReference type="SMART" id="SM00563">
    <property type="entry name" value="PlsC"/>
    <property type="match status" value="1"/>
</dbReference>
<keyword evidence="7" id="KW-1185">Reference proteome</keyword>
<dbReference type="SUPFAM" id="SSF69593">
    <property type="entry name" value="Glycerol-3-phosphate (1)-acyltransferase"/>
    <property type="match status" value="1"/>
</dbReference>
<dbReference type="AlphaFoldDB" id="A0A930YXH6"/>
<evidence type="ECO:0000256" key="3">
    <source>
        <dbReference type="ARBA" id="ARBA00023315"/>
    </source>
</evidence>
<keyword evidence="2" id="KW-0808">Transferase</keyword>
<dbReference type="Proteomes" id="UP000694480">
    <property type="component" value="Unassembled WGS sequence"/>
</dbReference>
<dbReference type="Pfam" id="PF01553">
    <property type="entry name" value="Acyltransferase"/>
    <property type="match status" value="1"/>
</dbReference>
<dbReference type="RefSeq" id="WP_194740025.1">
    <property type="nucleotide sequence ID" value="NZ_JADKYY010000015.1"/>
</dbReference>
<organism evidence="6 7">
    <name type="scientific">Planobacterium oryzisoli</name>
    <dbReference type="NCBI Taxonomy" id="2771435"/>
    <lineage>
        <taxon>Bacteria</taxon>
        <taxon>Pseudomonadati</taxon>
        <taxon>Bacteroidota</taxon>
        <taxon>Flavobacteriia</taxon>
        <taxon>Flavobacteriales</taxon>
        <taxon>Weeksellaceae</taxon>
        <taxon>Chryseobacterium group</taxon>
        <taxon>Chryseobacterium</taxon>
    </lineage>
</organism>
<evidence type="ECO:0000256" key="2">
    <source>
        <dbReference type="ARBA" id="ARBA00022679"/>
    </source>
</evidence>
<dbReference type="InterPro" id="IPR002123">
    <property type="entry name" value="Plipid/glycerol_acylTrfase"/>
</dbReference>